<dbReference type="OrthoDB" id="40923at2759"/>
<dbReference type="EMBL" id="CAICTM010000069">
    <property type="protein sequence ID" value="CAB9499868.1"/>
    <property type="molecule type" value="Genomic_DNA"/>
</dbReference>
<dbReference type="Proteomes" id="UP001153069">
    <property type="component" value="Unassembled WGS sequence"/>
</dbReference>
<comment type="caution">
    <text evidence="1">The sequence shown here is derived from an EMBL/GenBank/DDBJ whole genome shotgun (WGS) entry which is preliminary data.</text>
</comment>
<name>A0A9N8H2Q4_9STRA</name>
<organism evidence="1 2">
    <name type="scientific">Seminavis robusta</name>
    <dbReference type="NCBI Taxonomy" id="568900"/>
    <lineage>
        <taxon>Eukaryota</taxon>
        <taxon>Sar</taxon>
        <taxon>Stramenopiles</taxon>
        <taxon>Ochrophyta</taxon>
        <taxon>Bacillariophyta</taxon>
        <taxon>Bacillariophyceae</taxon>
        <taxon>Bacillariophycidae</taxon>
        <taxon>Naviculales</taxon>
        <taxon>Naviculaceae</taxon>
        <taxon>Seminavis</taxon>
    </lineage>
</organism>
<dbReference type="AlphaFoldDB" id="A0A9N8H2Q4"/>
<protein>
    <submittedName>
        <fullName evidence="1">Uncharacterized protein</fullName>
    </submittedName>
</protein>
<evidence type="ECO:0000313" key="1">
    <source>
        <dbReference type="EMBL" id="CAB9499868.1"/>
    </source>
</evidence>
<proteinExistence type="predicted"/>
<evidence type="ECO:0000313" key="2">
    <source>
        <dbReference type="Proteomes" id="UP001153069"/>
    </source>
</evidence>
<gene>
    <name evidence="1" type="ORF">SEMRO_70_G039120.1</name>
</gene>
<reference evidence="1" key="1">
    <citation type="submission" date="2020-06" db="EMBL/GenBank/DDBJ databases">
        <authorList>
            <consortium name="Plant Systems Biology data submission"/>
        </authorList>
    </citation>
    <scope>NUCLEOTIDE SEQUENCE</scope>
    <source>
        <strain evidence="1">D6</strain>
    </source>
</reference>
<keyword evidence="2" id="KW-1185">Reference proteome</keyword>
<sequence>MKFTPRFWRTVRRMSIGVAAPAVPTAFWWKYAHDERQKRAQDVKTRVRLPNVQTVDDLMVEKCRPGDVILFDRRPELCASGPWAALSCIVARALLCDDGDEQVRSVDHGKFDHCGIVVPGYVKSRKDKFDPSNLLVLEATAGEGVIARPLLTRIEMSQSRSMILLPLASSGERRNDENYEMPPSTKRIRDYMDKQFVSFRDTWVNLSEKGGYKWAHSTLCLGGAMAYATNLQKFSSGPVSPSAWVVVLALKQAGVYQDVAEERTLSIKVEDFLRDHRFQEQESVRLRPGFKFLGPVSMRESSMTG</sequence>
<accession>A0A9N8H2Q4</accession>
<dbReference type="Gene3D" id="3.90.1720.10">
    <property type="entry name" value="endopeptidase domain like (from Nostoc punctiforme)"/>
    <property type="match status" value="1"/>
</dbReference>